<proteinExistence type="predicted"/>
<evidence type="ECO:0000256" key="2">
    <source>
        <dbReference type="ARBA" id="ARBA00023326"/>
    </source>
</evidence>
<dbReference type="RefSeq" id="WP_089295100.1">
    <property type="nucleotide sequence ID" value="NZ_BOMU01000050.1"/>
</dbReference>
<dbReference type="Gene3D" id="2.60.40.10">
    <property type="entry name" value="Immunoglobulins"/>
    <property type="match status" value="1"/>
</dbReference>
<dbReference type="GO" id="GO:0000272">
    <property type="term" value="P:polysaccharide catabolic process"/>
    <property type="evidence" value="ECO:0007669"/>
    <property type="project" value="UniProtKB-KW"/>
</dbReference>
<gene>
    <name evidence="5" type="ORF">SAMN06264365_108152</name>
</gene>
<keyword evidence="6" id="KW-1185">Reference proteome</keyword>
<reference evidence="5 6" key="1">
    <citation type="submission" date="2017-06" db="EMBL/GenBank/DDBJ databases">
        <authorList>
            <person name="Kim H.J."/>
            <person name="Triplett B.A."/>
        </authorList>
    </citation>
    <scope>NUCLEOTIDE SEQUENCE [LARGE SCALE GENOMIC DNA]</scope>
    <source>
        <strain evidence="5 6">DSM 43151</strain>
    </source>
</reference>
<dbReference type="SMART" id="SM00060">
    <property type="entry name" value="FN3"/>
    <property type="match status" value="3"/>
</dbReference>
<dbReference type="InterPro" id="IPR003961">
    <property type="entry name" value="FN3_dom"/>
</dbReference>
<feature type="compositionally biased region" description="Basic and acidic residues" evidence="3">
    <location>
        <begin position="1"/>
        <end position="16"/>
    </location>
</feature>
<accession>A0A239AWE2</accession>
<dbReference type="GO" id="GO:0016798">
    <property type="term" value="F:hydrolase activity, acting on glycosyl bonds"/>
    <property type="evidence" value="ECO:0007669"/>
    <property type="project" value="UniProtKB-KW"/>
</dbReference>
<evidence type="ECO:0000313" key="5">
    <source>
        <dbReference type="EMBL" id="SNR99652.1"/>
    </source>
</evidence>
<dbReference type="EMBL" id="FZNR01000008">
    <property type="protein sequence ID" value="SNR99652.1"/>
    <property type="molecule type" value="Genomic_DNA"/>
</dbReference>
<dbReference type="Proteomes" id="UP000198415">
    <property type="component" value="Unassembled WGS sequence"/>
</dbReference>
<organism evidence="5 6">
    <name type="scientific">Actinoplanes regularis</name>
    <dbReference type="NCBI Taxonomy" id="52697"/>
    <lineage>
        <taxon>Bacteria</taxon>
        <taxon>Bacillati</taxon>
        <taxon>Actinomycetota</taxon>
        <taxon>Actinomycetes</taxon>
        <taxon>Micromonosporales</taxon>
        <taxon>Micromonosporaceae</taxon>
        <taxon>Actinoplanes</taxon>
    </lineage>
</organism>
<dbReference type="PROSITE" id="PS50853">
    <property type="entry name" value="FN3"/>
    <property type="match status" value="1"/>
</dbReference>
<keyword evidence="1" id="KW-0378">Hydrolase</keyword>
<dbReference type="InterPro" id="IPR036116">
    <property type="entry name" value="FN3_sf"/>
</dbReference>
<feature type="region of interest" description="Disordered" evidence="3">
    <location>
        <begin position="430"/>
        <end position="455"/>
    </location>
</feature>
<dbReference type="AlphaFoldDB" id="A0A239AWE2"/>
<feature type="region of interest" description="Disordered" evidence="3">
    <location>
        <begin position="1"/>
        <end position="25"/>
    </location>
</feature>
<dbReference type="SUPFAM" id="SSF49265">
    <property type="entry name" value="Fibronectin type III"/>
    <property type="match status" value="1"/>
</dbReference>
<name>A0A239AWE2_9ACTN</name>
<keyword evidence="1" id="KW-0326">Glycosidase</keyword>
<protein>
    <recommendedName>
        <fullName evidence="4">Fibronectin type-III domain-containing protein</fullName>
    </recommendedName>
</protein>
<keyword evidence="2" id="KW-0624">Polysaccharide degradation</keyword>
<evidence type="ECO:0000259" key="4">
    <source>
        <dbReference type="PROSITE" id="PS50853"/>
    </source>
</evidence>
<feature type="domain" description="Fibronectin type-III" evidence="4">
    <location>
        <begin position="391"/>
        <end position="488"/>
    </location>
</feature>
<keyword evidence="2" id="KW-0119">Carbohydrate metabolism</keyword>
<evidence type="ECO:0000256" key="1">
    <source>
        <dbReference type="ARBA" id="ARBA00023295"/>
    </source>
</evidence>
<evidence type="ECO:0000313" key="6">
    <source>
        <dbReference type="Proteomes" id="UP000198415"/>
    </source>
</evidence>
<evidence type="ECO:0000256" key="3">
    <source>
        <dbReference type="SAM" id="MobiDB-lite"/>
    </source>
</evidence>
<sequence>MFDSERYREEVLDPARKNGNTPPADLLLRYGIDPGRPPRGDAFDAHLTTVVKYWRQLGTQRIAYRKIVEALNAAHRQLAESDLLSAEHFLKDRERVAQATGAALEEIVKDLAGDPVVSAAALTATAARLGGGAATEAKLRALLGRRRIRVIDELWPLPESPPARGSTVLRSIRTLGLPLSLHVLADGRPAVDFTLRAGLRVDGRPLTADRFGVVRERIERGKQDDRKTATDNLLTAMTAALRDGTLDQLVLWELTEAVRPAAGLGKLRVVAREANRLGLQREEAEEFALAVLNRGGVVPVQRDVAAEVEELLGAGSLRAAERLVLAMPADQGAEVRDRVRAAAGRVDELASRAQREIAAGRPEHAAELLATAVREAADDTDLAGRLRMLAPPPAPAVRAGTAAGDRVTISWTPSPARTGGIAYQVVRTRQRPAGSATDGDVIGRTDGNELADTRAPAGDDLHYTVFASRSDGVWSPGATAGPVSLLPEVTGVSAVADESSVRVTWSARPDVTGCTVLREPDGIPVKAGRNGFSDEDLEPGVEYRYLIRAGYPALSAGITVTATPQAAPKEVPDLAVEPLPGQDPGRLRLAWTLPASGEVTLRSSTHRPRWSRGAEITGAELTSYGKELVGRTDPVANRRAALVLPMPAGRLFVTAFSSGGGRAIVGPTVSVTNIAPVTDLRARRAGPVVRLSWTWPDGVALVRVHWWPEDGSPERAEQVDCWLRAYRDDGGLQLTTGVGPVRISVATVSRDGEGETVGSPVGARVAGSGVPVNYRFVQAGTFRRKTRLELTSDQPCPLPNLVVVQSPGRVVPLRPEQGTPVARIPAQRLEPGRPVSVEVPVQATRGPYRLGCFVDDHSGHGPDVVLKGVPGGG</sequence>
<dbReference type="InterPro" id="IPR013783">
    <property type="entry name" value="Ig-like_fold"/>
</dbReference>